<proteinExistence type="predicted"/>
<organism evidence="1 2">
    <name type="scientific">Rangifer tarandus platyrhynchus</name>
    <name type="common">Svalbard reindeer</name>
    <dbReference type="NCBI Taxonomy" id="3082113"/>
    <lineage>
        <taxon>Eukaryota</taxon>
        <taxon>Metazoa</taxon>
        <taxon>Chordata</taxon>
        <taxon>Craniata</taxon>
        <taxon>Vertebrata</taxon>
        <taxon>Euteleostomi</taxon>
        <taxon>Mammalia</taxon>
        <taxon>Eutheria</taxon>
        <taxon>Laurasiatheria</taxon>
        <taxon>Artiodactyla</taxon>
        <taxon>Ruminantia</taxon>
        <taxon>Pecora</taxon>
        <taxon>Cervidae</taxon>
        <taxon>Odocoileinae</taxon>
        <taxon>Rangifer</taxon>
    </lineage>
</organism>
<name>A0ACB0DXW4_RANTA</name>
<dbReference type="EMBL" id="OX596095">
    <property type="protein sequence ID" value="CAI9693195.1"/>
    <property type="molecule type" value="Genomic_DNA"/>
</dbReference>
<accession>A0ACB0DXW4</accession>
<reference evidence="1" key="1">
    <citation type="submission" date="2023-05" db="EMBL/GenBank/DDBJ databases">
        <authorList>
            <consortium name="ELIXIR-Norway"/>
        </authorList>
    </citation>
    <scope>NUCLEOTIDE SEQUENCE</scope>
</reference>
<protein>
    <submittedName>
        <fullName evidence="1">Uncharacterized protein</fullName>
    </submittedName>
</protein>
<sequence length="163" mass="16575">MGSPQPASTPPGSCSPPPLGRAGRRERGPRGPREVGARAPARAPGSCPAGREGRVAARSRPRRGPGPPRGSRQPSLKVFMDPNGRLETPRLSRRPHAPVGRLSGPAPSPGPLPAHASGGAHWPGPLRPDCVPAPGTGGASGSDPITPIPSRSLDASLRVVLTV</sequence>
<evidence type="ECO:0000313" key="1">
    <source>
        <dbReference type="EMBL" id="CAI9693195.1"/>
    </source>
</evidence>
<dbReference type="Proteomes" id="UP001162501">
    <property type="component" value="Chromosome 11"/>
</dbReference>
<evidence type="ECO:0000313" key="2">
    <source>
        <dbReference type="Proteomes" id="UP001162501"/>
    </source>
</evidence>
<gene>
    <name evidence="1" type="ORF">MRATA1EN3_LOCUS4408</name>
</gene>